<accession>A0ABQ4WDQ6</accession>
<feature type="region of interest" description="Disordered" evidence="1">
    <location>
        <begin position="39"/>
        <end position="58"/>
    </location>
</feature>
<reference evidence="2" key="1">
    <citation type="journal article" date="2022" name="Int. J. Mol. Sci.">
        <title>Draft Genome of Tanacetum Coccineum: Genomic Comparison of Closely Related Tanacetum-Family Plants.</title>
        <authorList>
            <person name="Yamashiro T."/>
            <person name="Shiraishi A."/>
            <person name="Nakayama K."/>
            <person name="Satake H."/>
        </authorList>
    </citation>
    <scope>NUCLEOTIDE SEQUENCE</scope>
</reference>
<name>A0ABQ4WDQ6_9ASTR</name>
<dbReference type="PANTHER" id="PTHR11439:SF470">
    <property type="entry name" value="CYSTEINE-RICH RLK (RECEPTOR-LIKE PROTEIN KINASE) 8"/>
    <property type="match status" value="1"/>
</dbReference>
<sequence>MWSGANSWYTADRCFEIIGYPQGFKKNSNSRKISFNTNADVKMNSNSDSSSSSPSGFTPEQMQKLLNMINDKPSRSIHATMAGRTSFFNGNIIDSGANQHLTGSIVGMFNIVDISELKISVRHPNGTLAIISHVGNLKLSNNVILYDVLVVPSYFVSLLSVNKLIRDSKMFVGFDENKCYIQDLEKEKIVGTDVDTTSDVDHLEFFDSLFPQSLNNDGRDSSVVEGSLPHSKDQIMNDYVLKSLMLSLLLSDPNGVDAMNKEIEALYINNIRPSMILTCCWPLSIEINSSFLYGDLHEDVYMTLPDGYNDENKSKVCVLKYFLGIEIVENDLGLCMSQRKYCLELLYEYGLLAARPTDIPLPKNSVLSFDETTNDKYLSDFTTYQKLVGKLIYLTNTRPDISYDVHCLSQHMHSPLQSYFKASLRVLRYLKGSPGCGIQFYKNSVLKIKAYADADWAKCPNTRRSVTGKHCLAESCEVVSRMSRKLMMRCEVVQVDKMNKANDVFGRAVNGLTESSLEKVD</sequence>
<dbReference type="PANTHER" id="PTHR11439">
    <property type="entry name" value="GAG-POL-RELATED RETROTRANSPOSON"/>
    <property type="match status" value="1"/>
</dbReference>
<protein>
    <submittedName>
        <fullName evidence="2">Ribonuclease H-like domain-containing protein</fullName>
    </submittedName>
</protein>
<comment type="caution">
    <text evidence="2">The sequence shown here is derived from an EMBL/GenBank/DDBJ whole genome shotgun (WGS) entry which is preliminary data.</text>
</comment>
<proteinExistence type="predicted"/>
<keyword evidence="3" id="KW-1185">Reference proteome</keyword>
<reference evidence="2" key="2">
    <citation type="submission" date="2022-01" db="EMBL/GenBank/DDBJ databases">
        <authorList>
            <person name="Yamashiro T."/>
            <person name="Shiraishi A."/>
            <person name="Satake H."/>
            <person name="Nakayama K."/>
        </authorList>
    </citation>
    <scope>NUCLEOTIDE SEQUENCE</scope>
</reference>
<feature type="compositionally biased region" description="Low complexity" evidence="1">
    <location>
        <begin position="44"/>
        <end position="55"/>
    </location>
</feature>
<gene>
    <name evidence="2" type="ORF">Tco_0624316</name>
</gene>
<dbReference type="Proteomes" id="UP001151760">
    <property type="component" value="Unassembled WGS sequence"/>
</dbReference>
<evidence type="ECO:0000256" key="1">
    <source>
        <dbReference type="SAM" id="MobiDB-lite"/>
    </source>
</evidence>
<evidence type="ECO:0000313" key="2">
    <source>
        <dbReference type="EMBL" id="GJS50954.1"/>
    </source>
</evidence>
<organism evidence="2 3">
    <name type="scientific">Tanacetum coccineum</name>
    <dbReference type="NCBI Taxonomy" id="301880"/>
    <lineage>
        <taxon>Eukaryota</taxon>
        <taxon>Viridiplantae</taxon>
        <taxon>Streptophyta</taxon>
        <taxon>Embryophyta</taxon>
        <taxon>Tracheophyta</taxon>
        <taxon>Spermatophyta</taxon>
        <taxon>Magnoliopsida</taxon>
        <taxon>eudicotyledons</taxon>
        <taxon>Gunneridae</taxon>
        <taxon>Pentapetalae</taxon>
        <taxon>asterids</taxon>
        <taxon>campanulids</taxon>
        <taxon>Asterales</taxon>
        <taxon>Asteraceae</taxon>
        <taxon>Asteroideae</taxon>
        <taxon>Anthemideae</taxon>
        <taxon>Anthemidinae</taxon>
        <taxon>Tanacetum</taxon>
    </lineage>
</organism>
<evidence type="ECO:0000313" key="3">
    <source>
        <dbReference type="Proteomes" id="UP001151760"/>
    </source>
</evidence>
<dbReference type="EMBL" id="BQNB010008552">
    <property type="protein sequence ID" value="GJS50954.1"/>
    <property type="molecule type" value="Genomic_DNA"/>
</dbReference>